<dbReference type="AlphaFoldDB" id="A0A0H2R1H0"/>
<dbReference type="InParanoid" id="A0A0H2R1H0"/>
<organism evidence="1 2">
    <name type="scientific">Schizopora paradoxa</name>
    <dbReference type="NCBI Taxonomy" id="27342"/>
    <lineage>
        <taxon>Eukaryota</taxon>
        <taxon>Fungi</taxon>
        <taxon>Dikarya</taxon>
        <taxon>Basidiomycota</taxon>
        <taxon>Agaricomycotina</taxon>
        <taxon>Agaricomycetes</taxon>
        <taxon>Hymenochaetales</taxon>
        <taxon>Schizoporaceae</taxon>
        <taxon>Schizopora</taxon>
    </lineage>
</organism>
<keyword evidence="2" id="KW-1185">Reference proteome</keyword>
<protein>
    <submittedName>
        <fullName evidence="1">Uncharacterized protein</fullName>
    </submittedName>
</protein>
<dbReference type="EMBL" id="KQ086288">
    <property type="protein sequence ID" value="KLO05584.1"/>
    <property type="molecule type" value="Genomic_DNA"/>
</dbReference>
<name>A0A0H2R1H0_9AGAM</name>
<feature type="non-terminal residue" evidence="1">
    <location>
        <position position="74"/>
    </location>
</feature>
<proteinExistence type="predicted"/>
<evidence type="ECO:0000313" key="2">
    <source>
        <dbReference type="Proteomes" id="UP000053477"/>
    </source>
</evidence>
<sequence length="74" mass="8437">LTRGEQEVLIGMYNVYTNRGPQSSKSSWWPALSVIAGSFLDAGYWTPSCEVWFRNQLEAIASQKQSLKPSNNWR</sequence>
<reference evidence="1 2" key="1">
    <citation type="submission" date="2015-04" db="EMBL/GenBank/DDBJ databases">
        <title>Complete genome sequence of Schizopora paradoxa KUC8140, a cosmopolitan wood degrader in East Asia.</title>
        <authorList>
            <consortium name="DOE Joint Genome Institute"/>
            <person name="Min B."/>
            <person name="Park H."/>
            <person name="Jang Y."/>
            <person name="Kim J.-J."/>
            <person name="Kim K.H."/>
            <person name="Pangilinan J."/>
            <person name="Lipzen A."/>
            <person name="Riley R."/>
            <person name="Grigoriev I.V."/>
            <person name="Spatafora J.W."/>
            <person name="Choi I.-G."/>
        </authorList>
    </citation>
    <scope>NUCLEOTIDE SEQUENCE [LARGE SCALE GENOMIC DNA]</scope>
    <source>
        <strain evidence="1 2">KUC8140</strain>
    </source>
</reference>
<evidence type="ECO:0000313" key="1">
    <source>
        <dbReference type="EMBL" id="KLO05584.1"/>
    </source>
</evidence>
<accession>A0A0H2R1H0</accession>
<dbReference type="Proteomes" id="UP000053477">
    <property type="component" value="Unassembled WGS sequence"/>
</dbReference>
<gene>
    <name evidence="1" type="ORF">SCHPADRAFT_813740</name>
</gene>
<feature type="non-terminal residue" evidence="1">
    <location>
        <position position="1"/>
    </location>
</feature>
<dbReference type="OrthoDB" id="3270336at2759"/>